<dbReference type="VEuPathDB" id="FungiDB:G647_02764"/>
<reference evidence="3" key="1">
    <citation type="submission" date="2015-07" db="EMBL/GenBank/DDBJ databases">
        <authorList>
            <person name="Teixeira M.M."/>
            <person name="Souza R.C."/>
            <person name="Almeida L.G."/>
            <person name="Vicente V.A."/>
            <person name="de Hoog S."/>
            <person name="Bocca A.L."/>
            <person name="de Almeida S.R."/>
            <person name="Vasconcelos A.T."/>
            <person name="Felipe M.S."/>
        </authorList>
    </citation>
    <scope>NUCLEOTIDE SEQUENCE [LARGE SCALE GENOMIC DNA]</scope>
    <source>
        <strain evidence="3">KSF</strain>
    </source>
</reference>
<dbReference type="OrthoDB" id="5428890at2759"/>
<keyword evidence="1" id="KW-1133">Transmembrane helix</keyword>
<evidence type="ECO:0000256" key="1">
    <source>
        <dbReference type="SAM" id="Phobius"/>
    </source>
</evidence>
<gene>
    <name evidence="2" type="ORF">CLCR_04971</name>
</gene>
<keyword evidence="1" id="KW-0472">Membrane</keyword>
<evidence type="ECO:0000313" key="3">
    <source>
        <dbReference type="Proteomes" id="UP000094526"/>
    </source>
</evidence>
<organism evidence="2 3">
    <name type="scientific">Cladophialophora carrionii</name>
    <dbReference type="NCBI Taxonomy" id="86049"/>
    <lineage>
        <taxon>Eukaryota</taxon>
        <taxon>Fungi</taxon>
        <taxon>Dikarya</taxon>
        <taxon>Ascomycota</taxon>
        <taxon>Pezizomycotina</taxon>
        <taxon>Eurotiomycetes</taxon>
        <taxon>Chaetothyriomycetidae</taxon>
        <taxon>Chaetothyriales</taxon>
        <taxon>Herpotrichiellaceae</taxon>
        <taxon>Cladophialophora</taxon>
    </lineage>
</organism>
<dbReference type="eggNOG" id="ENOG502SK62">
    <property type="taxonomic scope" value="Eukaryota"/>
</dbReference>
<dbReference type="AlphaFoldDB" id="A0A1C1CL48"/>
<name>A0A1C1CL48_9EURO</name>
<keyword evidence="3" id="KW-1185">Reference proteome</keyword>
<feature type="transmembrane region" description="Helical" evidence="1">
    <location>
        <begin position="318"/>
        <end position="348"/>
    </location>
</feature>
<accession>A0A1C1CL48</accession>
<comment type="caution">
    <text evidence="2">The sequence shown here is derived from an EMBL/GenBank/DDBJ whole genome shotgun (WGS) entry which is preliminary data.</text>
</comment>
<keyword evidence="1" id="KW-0812">Transmembrane</keyword>
<protein>
    <submittedName>
        <fullName evidence="2">Uncharacterized protein</fullName>
    </submittedName>
</protein>
<dbReference type="Proteomes" id="UP000094526">
    <property type="component" value="Unassembled WGS sequence"/>
</dbReference>
<proteinExistence type="predicted"/>
<evidence type="ECO:0000313" key="2">
    <source>
        <dbReference type="EMBL" id="OCT49162.1"/>
    </source>
</evidence>
<sequence length="354" mass="40663">MDCFHNLDSASEDTIRKLLTDVWSVGAPEPGKKATITWNEADAYLRHYETLLQDQKLIDGDNLGASRLQDRMGEVTRLVRLVKEKREETVGEILKEIKDSGSLLLQKRTDAAAEKALVFVIRLWLFVVPKLPSANVQPPQGAQISRSSTLSEVMSISFPGPSSTKIEELSDDFSAKSLIRKGGFDFEITADLGKHLTFDPNCRWMIRIFGCARALEKARLSGYKTMYPEGFIDEVQRTLQLLFPTLERKQIRTTGRYIRRYRADLEARIDGDEETDHFSLGNYPVFGQRLEKIQERYNGSKYRLLRQWWYDRRRRLEWATLIIAIVVFLLTVVFGVISSVTGILQVYAAFYLHN</sequence>
<dbReference type="VEuPathDB" id="FungiDB:CLCR_04971"/>
<dbReference type="EMBL" id="LGRB01000011">
    <property type="protein sequence ID" value="OCT49162.1"/>
    <property type="molecule type" value="Genomic_DNA"/>
</dbReference>